<dbReference type="OrthoDB" id="9801697at2"/>
<dbReference type="InterPro" id="IPR001451">
    <property type="entry name" value="Hexapep"/>
</dbReference>
<comment type="similarity">
    <text evidence="1">Belongs to the transferase hexapeptide repeat family.</text>
</comment>
<dbReference type="Pfam" id="PF13302">
    <property type="entry name" value="Acetyltransf_3"/>
    <property type="match status" value="1"/>
</dbReference>
<reference evidence="3 4" key="1">
    <citation type="submission" date="2016-11" db="EMBL/GenBank/DDBJ databases">
        <authorList>
            <person name="Jaros S."/>
            <person name="Januszkiewicz K."/>
            <person name="Wedrychowicz H."/>
        </authorList>
    </citation>
    <scope>NUCLEOTIDE SEQUENCE [LARGE SCALE GENOMIC DNA]</scope>
    <source>
        <strain evidence="3 4">DSM 26910</strain>
    </source>
</reference>
<gene>
    <name evidence="3" type="ORF">SAMN05444274_105198</name>
</gene>
<dbReference type="STRING" id="1484053.SAMN05444274_105198"/>
<dbReference type="InterPro" id="IPR016181">
    <property type="entry name" value="Acyl_CoA_acyltransferase"/>
</dbReference>
<dbReference type="PANTHER" id="PTHR43300">
    <property type="entry name" value="ACETYLTRANSFERASE"/>
    <property type="match status" value="1"/>
</dbReference>
<evidence type="ECO:0000313" key="4">
    <source>
        <dbReference type="Proteomes" id="UP000184164"/>
    </source>
</evidence>
<dbReference type="Pfam" id="PF14602">
    <property type="entry name" value="Hexapep_2"/>
    <property type="match status" value="1"/>
</dbReference>
<dbReference type="CDD" id="cd03358">
    <property type="entry name" value="LbH_WxcM_N_like"/>
    <property type="match status" value="1"/>
</dbReference>
<dbReference type="Gene3D" id="3.40.630.30">
    <property type="match status" value="1"/>
</dbReference>
<dbReference type="InterPro" id="IPR000182">
    <property type="entry name" value="GNAT_dom"/>
</dbReference>
<dbReference type="GO" id="GO:0016747">
    <property type="term" value="F:acyltransferase activity, transferring groups other than amino-acyl groups"/>
    <property type="evidence" value="ECO:0007669"/>
    <property type="project" value="InterPro"/>
</dbReference>
<dbReference type="AlphaFoldDB" id="A0A1M5BM22"/>
<dbReference type="Proteomes" id="UP000184164">
    <property type="component" value="Unassembled WGS sequence"/>
</dbReference>
<evidence type="ECO:0000259" key="2">
    <source>
        <dbReference type="Pfam" id="PF13302"/>
    </source>
</evidence>
<name>A0A1M5BM22_9BACT</name>
<organism evidence="3 4">
    <name type="scientific">Mariniphaga anaerophila</name>
    <dbReference type="NCBI Taxonomy" id="1484053"/>
    <lineage>
        <taxon>Bacteria</taxon>
        <taxon>Pseudomonadati</taxon>
        <taxon>Bacteroidota</taxon>
        <taxon>Bacteroidia</taxon>
        <taxon>Marinilabiliales</taxon>
        <taxon>Prolixibacteraceae</taxon>
        <taxon>Mariniphaga</taxon>
    </lineage>
</organism>
<evidence type="ECO:0000313" key="3">
    <source>
        <dbReference type="EMBL" id="SHF43277.1"/>
    </source>
</evidence>
<dbReference type="SUPFAM" id="SSF51161">
    <property type="entry name" value="Trimeric LpxA-like enzymes"/>
    <property type="match status" value="1"/>
</dbReference>
<dbReference type="RefSeq" id="WP_073002068.1">
    <property type="nucleotide sequence ID" value="NZ_FQUM01000005.1"/>
</dbReference>
<dbReference type="Pfam" id="PF00132">
    <property type="entry name" value="Hexapep"/>
    <property type="match status" value="1"/>
</dbReference>
<dbReference type="Gene3D" id="2.160.10.10">
    <property type="entry name" value="Hexapeptide repeat proteins"/>
    <property type="match status" value="1"/>
</dbReference>
<dbReference type="InterPro" id="IPR050179">
    <property type="entry name" value="Trans_hexapeptide_repeat"/>
</dbReference>
<protein>
    <submittedName>
        <fullName evidence="3">Carbonic anhydrase or acetyltransferase, isoleucine patch superfamily</fullName>
    </submittedName>
</protein>
<evidence type="ECO:0000256" key="1">
    <source>
        <dbReference type="ARBA" id="ARBA00007274"/>
    </source>
</evidence>
<sequence>MEKNKKIKYFIHPTADVQSSKIGVDTTIWQYCVVLPEAEIGSNCNINCHVFIENDVTIGNNVTVKSGVQVWNGITLESNVFIGPNVTFTNDLYPRSKRSQFPLVRTIVKEGASIGGNATILAGKTIGTYAMVGAGSVITKDINDFELWIGNPAKHAGYVTEYGEVLDKNLQSKKTGQQFTWKDHKIEKNPDCKITAEGISMRLVEKSDAEFILSLRTDKRLSQYISQTSPEIQDQINWIKEYQDREAKQQEFYFVYEDSTNNPWGVIRLYNFSDEGFTIGSWVCYPGNEDHIAVKAWLLAVEFGFAELKFDTCFLDVRKKNLYVLYYLKLFNPVLIKEDELNYYFKFSKEAFLKRRHKVTTLLNIKL</sequence>
<feature type="domain" description="N-acetyltransferase" evidence="2">
    <location>
        <begin position="201"/>
        <end position="322"/>
    </location>
</feature>
<proteinExistence type="inferred from homology"/>
<keyword evidence="3" id="KW-0808">Transferase</keyword>
<accession>A0A1M5BM22</accession>
<dbReference type="PANTHER" id="PTHR43300:SF4">
    <property type="entry name" value="ACYL-[ACYL-CARRIER-PROTEIN]--UDP-N-ACETYLGLUCOSAMINE O-ACYLTRANSFERASE"/>
    <property type="match status" value="1"/>
</dbReference>
<dbReference type="SUPFAM" id="SSF55729">
    <property type="entry name" value="Acyl-CoA N-acyltransferases (Nat)"/>
    <property type="match status" value="1"/>
</dbReference>
<dbReference type="InterPro" id="IPR011004">
    <property type="entry name" value="Trimer_LpxA-like_sf"/>
</dbReference>
<dbReference type="EMBL" id="FQUM01000005">
    <property type="protein sequence ID" value="SHF43277.1"/>
    <property type="molecule type" value="Genomic_DNA"/>
</dbReference>
<keyword evidence="4" id="KW-1185">Reference proteome</keyword>